<feature type="compositionally biased region" description="Polar residues" evidence="1">
    <location>
        <begin position="1"/>
        <end position="23"/>
    </location>
</feature>
<dbReference type="AlphaFoldDB" id="A0A0A9GXI8"/>
<reference evidence="2" key="1">
    <citation type="submission" date="2014-09" db="EMBL/GenBank/DDBJ databases">
        <authorList>
            <person name="Magalhaes I.L.F."/>
            <person name="Oliveira U."/>
            <person name="Santos F.R."/>
            <person name="Vidigal T.H.D.A."/>
            <person name="Brescovit A.D."/>
            <person name="Santos A.J."/>
        </authorList>
    </citation>
    <scope>NUCLEOTIDE SEQUENCE</scope>
    <source>
        <tissue evidence="2">Shoot tissue taken approximately 20 cm above the soil surface</tissue>
    </source>
</reference>
<reference evidence="2" key="2">
    <citation type="journal article" date="2015" name="Data Brief">
        <title>Shoot transcriptome of the giant reed, Arundo donax.</title>
        <authorList>
            <person name="Barrero R.A."/>
            <person name="Guerrero F.D."/>
            <person name="Moolhuijzen P."/>
            <person name="Goolsby J.A."/>
            <person name="Tidwell J."/>
            <person name="Bellgard S.E."/>
            <person name="Bellgard M.I."/>
        </authorList>
    </citation>
    <scope>NUCLEOTIDE SEQUENCE</scope>
    <source>
        <tissue evidence="2">Shoot tissue taken approximately 20 cm above the soil surface</tissue>
    </source>
</reference>
<sequence length="82" mass="9224">MIGTSSYSGQQLTARKQRQSTNLKRGRKWKQKGTGSWAIPAINGAICWDLRWLFAPSSSPIQCIIFHDRNGKAGRMKDAVFI</sequence>
<evidence type="ECO:0000313" key="2">
    <source>
        <dbReference type="EMBL" id="JAE28259.1"/>
    </source>
</evidence>
<name>A0A0A9GXI8_ARUDO</name>
<protein>
    <submittedName>
        <fullName evidence="2">Uncharacterized protein</fullName>
    </submittedName>
</protein>
<organism evidence="2">
    <name type="scientific">Arundo donax</name>
    <name type="common">Giant reed</name>
    <name type="synonym">Donax arundinaceus</name>
    <dbReference type="NCBI Taxonomy" id="35708"/>
    <lineage>
        <taxon>Eukaryota</taxon>
        <taxon>Viridiplantae</taxon>
        <taxon>Streptophyta</taxon>
        <taxon>Embryophyta</taxon>
        <taxon>Tracheophyta</taxon>
        <taxon>Spermatophyta</taxon>
        <taxon>Magnoliopsida</taxon>
        <taxon>Liliopsida</taxon>
        <taxon>Poales</taxon>
        <taxon>Poaceae</taxon>
        <taxon>PACMAD clade</taxon>
        <taxon>Arundinoideae</taxon>
        <taxon>Arundineae</taxon>
        <taxon>Arundo</taxon>
    </lineage>
</organism>
<accession>A0A0A9GXI8</accession>
<proteinExistence type="predicted"/>
<dbReference type="EMBL" id="GBRH01169637">
    <property type="protein sequence ID" value="JAE28259.1"/>
    <property type="molecule type" value="Transcribed_RNA"/>
</dbReference>
<feature type="region of interest" description="Disordered" evidence="1">
    <location>
        <begin position="1"/>
        <end position="27"/>
    </location>
</feature>
<evidence type="ECO:0000256" key="1">
    <source>
        <dbReference type="SAM" id="MobiDB-lite"/>
    </source>
</evidence>